<dbReference type="EMBL" id="LR593886">
    <property type="protein sequence ID" value="VTR94503.1"/>
    <property type="molecule type" value="Genomic_DNA"/>
</dbReference>
<accession>A0A6P2D071</accession>
<keyword evidence="4" id="KW-1185">Reference proteome</keyword>
<dbReference type="AlphaFoldDB" id="A0A6P2D071"/>
<dbReference type="SUPFAM" id="SSF54523">
    <property type="entry name" value="Pili subunits"/>
    <property type="match status" value="1"/>
</dbReference>
<dbReference type="PANTHER" id="PTHR30093">
    <property type="entry name" value="GENERAL SECRETION PATHWAY PROTEIN G"/>
    <property type="match status" value="1"/>
</dbReference>
<evidence type="ECO:0000256" key="1">
    <source>
        <dbReference type="SAM" id="Phobius"/>
    </source>
</evidence>
<name>A0A6P2D071_9BACT</name>
<protein>
    <recommendedName>
        <fullName evidence="2">DUF1559 domain-containing protein</fullName>
    </recommendedName>
</protein>
<dbReference type="Gene3D" id="3.30.700.10">
    <property type="entry name" value="Glycoprotein, Type 4 Pilin"/>
    <property type="match status" value="1"/>
</dbReference>
<dbReference type="InterPro" id="IPR027558">
    <property type="entry name" value="Pre_pil_HX9DG_C"/>
</dbReference>
<evidence type="ECO:0000259" key="2">
    <source>
        <dbReference type="Pfam" id="PF07596"/>
    </source>
</evidence>
<dbReference type="Pfam" id="PF07963">
    <property type="entry name" value="N_methyl"/>
    <property type="match status" value="1"/>
</dbReference>
<evidence type="ECO:0000313" key="3">
    <source>
        <dbReference type="EMBL" id="VTR94503.1"/>
    </source>
</evidence>
<organism evidence="3 4">
    <name type="scientific">Gemmata massiliana</name>
    <dbReference type="NCBI Taxonomy" id="1210884"/>
    <lineage>
        <taxon>Bacteria</taxon>
        <taxon>Pseudomonadati</taxon>
        <taxon>Planctomycetota</taxon>
        <taxon>Planctomycetia</taxon>
        <taxon>Gemmatales</taxon>
        <taxon>Gemmataceae</taxon>
        <taxon>Gemmata</taxon>
    </lineage>
</organism>
<reference evidence="3 4" key="1">
    <citation type="submission" date="2019-05" db="EMBL/GenBank/DDBJ databases">
        <authorList>
            <consortium name="Science for Life Laboratories"/>
        </authorList>
    </citation>
    <scope>NUCLEOTIDE SEQUENCE [LARGE SCALE GENOMIC DNA]</scope>
    <source>
        <strain evidence="3">Soil9</strain>
    </source>
</reference>
<dbReference type="Proteomes" id="UP000464178">
    <property type="component" value="Chromosome"/>
</dbReference>
<gene>
    <name evidence="3" type="ORF">SOIL9_32110</name>
</gene>
<keyword evidence="1" id="KW-1133">Transmembrane helix</keyword>
<feature type="domain" description="DUF1559" evidence="2">
    <location>
        <begin position="36"/>
        <end position="291"/>
    </location>
</feature>
<dbReference type="InterPro" id="IPR045584">
    <property type="entry name" value="Pilin-like"/>
</dbReference>
<dbReference type="KEGG" id="gms:SOIL9_32110"/>
<dbReference type="InterPro" id="IPR012902">
    <property type="entry name" value="N_methyl_site"/>
</dbReference>
<dbReference type="InterPro" id="IPR011453">
    <property type="entry name" value="DUF1559"/>
</dbReference>
<dbReference type="Pfam" id="PF07596">
    <property type="entry name" value="SBP_bac_10"/>
    <property type="match status" value="1"/>
</dbReference>
<dbReference type="NCBIfam" id="TIGR02532">
    <property type="entry name" value="IV_pilin_GFxxxE"/>
    <property type="match status" value="1"/>
</dbReference>
<dbReference type="PROSITE" id="PS00409">
    <property type="entry name" value="PROKAR_NTER_METHYL"/>
    <property type="match status" value="1"/>
</dbReference>
<dbReference type="NCBIfam" id="TIGR04294">
    <property type="entry name" value="pre_pil_HX9DG"/>
    <property type="match status" value="1"/>
</dbReference>
<evidence type="ECO:0000313" key="4">
    <source>
        <dbReference type="Proteomes" id="UP000464178"/>
    </source>
</evidence>
<dbReference type="RefSeq" id="WP_162673427.1">
    <property type="nucleotide sequence ID" value="NZ_LR593886.1"/>
</dbReference>
<proteinExistence type="predicted"/>
<feature type="transmembrane region" description="Helical" evidence="1">
    <location>
        <begin position="12"/>
        <end position="35"/>
    </location>
</feature>
<sequence length="310" mass="33637">MSAQPTKMRSGFTLIELLVVIAIIAILIGLLLPAVQKVREAAARMKCSNNLKQLGLALHTYHDANDRFPPYFPGSLSTTDPRRYTENWSFLLLPYIEQDNITKQPIASRTDYFTLVRPRVIPTYVCPSNTQPTTVTSGANVIALGSYLGITGRQRNDWKAPPAGFSMDTGIMAVTDASGKPVKINFSSVTDGLSNTVAFAERPPTKDLQWGWVMAGSPNLDSIGWAQYTSADNTSGIGTSDAVGACPFPMYFQAPASPPRQCDGYHFWSYHTGGGNFAVADGSVRFFQYSAGPTIITAMSTRAMGEVISE</sequence>
<dbReference type="PANTHER" id="PTHR30093:SF2">
    <property type="entry name" value="TYPE II SECRETION SYSTEM PROTEIN H"/>
    <property type="match status" value="1"/>
</dbReference>
<keyword evidence="1" id="KW-0472">Membrane</keyword>
<keyword evidence="1" id="KW-0812">Transmembrane</keyword>